<reference evidence="2 3" key="1">
    <citation type="journal article" date="2018" name="Front. Plant Sci.">
        <title>Red Clover (Trifolium pratense) and Zigzag Clover (T. medium) - A Picture of Genomic Similarities and Differences.</title>
        <authorList>
            <person name="Dluhosova J."/>
            <person name="Istvanek J."/>
            <person name="Nedelnik J."/>
            <person name="Repkova J."/>
        </authorList>
    </citation>
    <scope>NUCLEOTIDE SEQUENCE [LARGE SCALE GENOMIC DNA]</scope>
    <source>
        <strain evidence="3">cv. 10/8</strain>
        <tissue evidence="2">Leaf</tissue>
    </source>
</reference>
<evidence type="ECO:0000256" key="1">
    <source>
        <dbReference type="SAM" id="MobiDB-lite"/>
    </source>
</evidence>
<dbReference type="AlphaFoldDB" id="A0A392RCZ7"/>
<accession>A0A392RCZ7</accession>
<evidence type="ECO:0000313" key="3">
    <source>
        <dbReference type="Proteomes" id="UP000265520"/>
    </source>
</evidence>
<proteinExistence type="predicted"/>
<feature type="region of interest" description="Disordered" evidence="1">
    <location>
        <begin position="33"/>
        <end position="54"/>
    </location>
</feature>
<dbReference type="Proteomes" id="UP000265520">
    <property type="component" value="Unassembled WGS sequence"/>
</dbReference>
<dbReference type="EMBL" id="LXQA010214300">
    <property type="protein sequence ID" value="MCI34503.1"/>
    <property type="molecule type" value="Genomic_DNA"/>
</dbReference>
<name>A0A392RCZ7_9FABA</name>
<evidence type="ECO:0000313" key="2">
    <source>
        <dbReference type="EMBL" id="MCI34503.1"/>
    </source>
</evidence>
<keyword evidence="3" id="KW-1185">Reference proteome</keyword>
<feature type="non-terminal residue" evidence="2">
    <location>
        <position position="1"/>
    </location>
</feature>
<organism evidence="2 3">
    <name type="scientific">Trifolium medium</name>
    <dbReference type="NCBI Taxonomy" id="97028"/>
    <lineage>
        <taxon>Eukaryota</taxon>
        <taxon>Viridiplantae</taxon>
        <taxon>Streptophyta</taxon>
        <taxon>Embryophyta</taxon>
        <taxon>Tracheophyta</taxon>
        <taxon>Spermatophyta</taxon>
        <taxon>Magnoliopsida</taxon>
        <taxon>eudicotyledons</taxon>
        <taxon>Gunneridae</taxon>
        <taxon>Pentapetalae</taxon>
        <taxon>rosids</taxon>
        <taxon>fabids</taxon>
        <taxon>Fabales</taxon>
        <taxon>Fabaceae</taxon>
        <taxon>Papilionoideae</taxon>
        <taxon>50 kb inversion clade</taxon>
        <taxon>NPAAA clade</taxon>
        <taxon>Hologalegina</taxon>
        <taxon>IRL clade</taxon>
        <taxon>Trifolieae</taxon>
        <taxon>Trifolium</taxon>
    </lineage>
</organism>
<protein>
    <submittedName>
        <fullName evidence="2">Uncharacterized protein</fullName>
    </submittedName>
</protein>
<sequence>AATLAAIVPIFLKSDTPFKTPYNMPDAYASPAPQVSTGTHGEGGMYTASPFTPM</sequence>
<comment type="caution">
    <text evidence="2">The sequence shown here is derived from an EMBL/GenBank/DDBJ whole genome shotgun (WGS) entry which is preliminary data.</text>
</comment>